<dbReference type="Proteomes" id="UP000299102">
    <property type="component" value="Unassembled WGS sequence"/>
</dbReference>
<evidence type="ECO:0000313" key="3">
    <source>
        <dbReference type="Proteomes" id="UP000299102"/>
    </source>
</evidence>
<dbReference type="AlphaFoldDB" id="A0A4C1XQG7"/>
<protein>
    <recommendedName>
        <fullName evidence="4">Secreted protein</fullName>
    </recommendedName>
</protein>
<name>A0A4C1XQG7_EUMVA</name>
<evidence type="ECO:0000313" key="2">
    <source>
        <dbReference type="EMBL" id="GBP66101.1"/>
    </source>
</evidence>
<dbReference type="EMBL" id="BGZK01000947">
    <property type="protein sequence ID" value="GBP66101.1"/>
    <property type="molecule type" value="Genomic_DNA"/>
</dbReference>
<gene>
    <name evidence="2" type="ORF">EVAR_37563_1</name>
</gene>
<keyword evidence="3" id="KW-1185">Reference proteome</keyword>
<organism evidence="2 3">
    <name type="scientific">Eumeta variegata</name>
    <name type="common">Bagworm moth</name>
    <name type="synonym">Eumeta japonica</name>
    <dbReference type="NCBI Taxonomy" id="151549"/>
    <lineage>
        <taxon>Eukaryota</taxon>
        <taxon>Metazoa</taxon>
        <taxon>Ecdysozoa</taxon>
        <taxon>Arthropoda</taxon>
        <taxon>Hexapoda</taxon>
        <taxon>Insecta</taxon>
        <taxon>Pterygota</taxon>
        <taxon>Neoptera</taxon>
        <taxon>Endopterygota</taxon>
        <taxon>Lepidoptera</taxon>
        <taxon>Glossata</taxon>
        <taxon>Ditrysia</taxon>
        <taxon>Tineoidea</taxon>
        <taxon>Psychidae</taxon>
        <taxon>Oiketicinae</taxon>
        <taxon>Eumeta</taxon>
    </lineage>
</organism>
<reference evidence="2 3" key="1">
    <citation type="journal article" date="2019" name="Commun. Biol.">
        <title>The bagworm genome reveals a unique fibroin gene that provides high tensile strength.</title>
        <authorList>
            <person name="Kono N."/>
            <person name="Nakamura H."/>
            <person name="Ohtoshi R."/>
            <person name="Tomita M."/>
            <person name="Numata K."/>
            <person name="Arakawa K."/>
        </authorList>
    </citation>
    <scope>NUCLEOTIDE SEQUENCE [LARGE SCALE GENOMIC DNA]</scope>
</reference>
<evidence type="ECO:0000256" key="1">
    <source>
        <dbReference type="SAM" id="SignalP"/>
    </source>
</evidence>
<accession>A0A4C1XQG7</accession>
<keyword evidence="1" id="KW-0732">Signal</keyword>
<feature type="signal peptide" evidence="1">
    <location>
        <begin position="1"/>
        <end position="24"/>
    </location>
</feature>
<comment type="caution">
    <text evidence="2">The sequence shown here is derived from an EMBL/GenBank/DDBJ whole genome shotgun (WGS) entry which is preliminary data.</text>
</comment>
<feature type="chain" id="PRO_5020028769" description="Secreted protein" evidence="1">
    <location>
        <begin position="25"/>
        <end position="126"/>
    </location>
</feature>
<evidence type="ECO:0008006" key="4">
    <source>
        <dbReference type="Google" id="ProtNLM"/>
    </source>
</evidence>
<sequence>MRSSATYSLSLCLFLFPLPRSVERLKQQCYHTLSISSEFCLVAHGRARTTYHRYSSKLLFLAITLLTAHRAAIVTRRSTCSHTYVNTCVRAHITRVYVLKRPPGRRPSCVPALPRTLRRVATPSAG</sequence>
<proteinExistence type="predicted"/>